<evidence type="ECO:0000313" key="2">
    <source>
        <dbReference type="Proteomes" id="UP000199504"/>
    </source>
</evidence>
<organism evidence="1 2">
    <name type="scientific">Micromonospora mirobrigensis</name>
    <dbReference type="NCBI Taxonomy" id="262898"/>
    <lineage>
        <taxon>Bacteria</taxon>
        <taxon>Bacillati</taxon>
        <taxon>Actinomycetota</taxon>
        <taxon>Actinomycetes</taxon>
        <taxon>Micromonosporales</taxon>
        <taxon>Micromonosporaceae</taxon>
        <taxon>Micromonospora</taxon>
    </lineage>
</organism>
<proteinExistence type="predicted"/>
<keyword evidence="2" id="KW-1185">Reference proteome</keyword>
<reference evidence="2" key="1">
    <citation type="submission" date="2016-06" db="EMBL/GenBank/DDBJ databases">
        <authorList>
            <person name="Varghese N."/>
            <person name="Submissions Spin"/>
        </authorList>
    </citation>
    <scope>NUCLEOTIDE SEQUENCE [LARGE SCALE GENOMIC DNA]</scope>
    <source>
        <strain evidence="2">DSM 44830</strain>
    </source>
</reference>
<protein>
    <submittedName>
        <fullName evidence="1">Uncharacterized protein</fullName>
    </submittedName>
</protein>
<dbReference type="RefSeq" id="WP_141714864.1">
    <property type="nucleotide sequence ID" value="NZ_FMCX01000009.1"/>
</dbReference>
<sequence>MGTFQQPHPDRAWLRRDFVDTSTNPYSLDARTEMMGRLAEGTGGSRVARAVMRAVAGATLVAFAVELVRELLRIWT</sequence>
<dbReference type="EMBL" id="FMCX01000009">
    <property type="protein sequence ID" value="SCF43694.1"/>
    <property type="molecule type" value="Genomic_DNA"/>
</dbReference>
<name>A0A1C5AF99_9ACTN</name>
<dbReference type="Proteomes" id="UP000199504">
    <property type="component" value="Unassembled WGS sequence"/>
</dbReference>
<accession>A0A1C5AF99</accession>
<dbReference type="AlphaFoldDB" id="A0A1C5AF99"/>
<dbReference type="OrthoDB" id="3298645at2"/>
<gene>
    <name evidence="1" type="ORF">GA0070564_109145</name>
</gene>
<dbReference type="STRING" id="262898.GA0070564_109145"/>
<evidence type="ECO:0000313" key="1">
    <source>
        <dbReference type="EMBL" id="SCF43694.1"/>
    </source>
</evidence>